<dbReference type="Pfam" id="PF01255">
    <property type="entry name" value="Prenyltransf"/>
    <property type="match status" value="1"/>
</dbReference>
<organism evidence="3 4">
    <name type="scientific">Candidatus Magnetaquiglobus chichijimensis</name>
    <dbReference type="NCBI Taxonomy" id="3141448"/>
    <lineage>
        <taxon>Bacteria</taxon>
        <taxon>Pseudomonadati</taxon>
        <taxon>Pseudomonadota</taxon>
        <taxon>Magnetococcia</taxon>
        <taxon>Magnetococcales</taxon>
        <taxon>Candidatus Magnetaquicoccaceae</taxon>
        <taxon>Candidatus Magnetaquiglobus</taxon>
    </lineage>
</organism>
<reference evidence="3 4" key="1">
    <citation type="submission" date="2024-09" db="EMBL/GenBank/DDBJ databases">
        <title>Draft genome sequence of Candidatus Magnetaquicoccaceae bacterium FCR-1.</title>
        <authorList>
            <person name="Shimoshige H."/>
            <person name="Shimamura S."/>
            <person name="Taoka A."/>
            <person name="Kobayashi H."/>
            <person name="Maekawa T."/>
        </authorList>
    </citation>
    <scope>NUCLEOTIDE SEQUENCE [LARGE SCALE GENOMIC DNA]</scope>
    <source>
        <strain evidence="3 4">FCR-1</strain>
    </source>
</reference>
<proteinExistence type="inferred from homology"/>
<evidence type="ECO:0000313" key="4">
    <source>
        <dbReference type="Proteomes" id="UP001628193"/>
    </source>
</evidence>
<dbReference type="PANTHER" id="PTHR10291:SF0">
    <property type="entry name" value="DEHYDRODOLICHYL DIPHOSPHATE SYNTHASE 2"/>
    <property type="match status" value="1"/>
</dbReference>
<feature type="binding site" evidence="2">
    <location>
        <position position="69"/>
    </location>
    <ligand>
        <name>substrate</name>
    </ligand>
</feature>
<gene>
    <name evidence="3" type="primary">uppS</name>
    <name evidence="3" type="ORF">SIID45300_00657</name>
</gene>
<dbReference type="Proteomes" id="UP001628193">
    <property type="component" value="Unassembled WGS sequence"/>
</dbReference>
<dbReference type="GO" id="GO:0008834">
    <property type="term" value="F:ditrans,polycis-undecaprenyl-diphosphate synthase [(2E,6E)-farnesyl-diphosphate specific] activity"/>
    <property type="evidence" value="ECO:0007669"/>
    <property type="project" value="UniProtKB-EC"/>
</dbReference>
<feature type="binding site" evidence="2">
    <location>
        <position position="23"/>
    </location>
    <ligand>
        <name>substrate</name>
    </ligand>
</feature>
<name>A0ABQ0C636_9PROT</name>
<dbReference type="NCBIfam" id="TIGR00055">
    <property type="entry name" value="uppS"/>
    <property type="match status" value="1"/>
</dbReference>
<feature type="active site" evidence="2">
    <location>
        <position position="18"/>
    </location>
</feature>
<comment type="subunit">
    <text evidence="2">Homodimer.</text>
</comment>
<feature type="binding site" evidence="2">
    <location>
        <position position="186"/>
    </location>
    <ligand>
        <name>substrate</name>
    </ligand>
</feature>
<evidence type="ECO:0000313" key="3">
    <source>
        <dbReference type="EMBL" id="GAB0056351.1"/>
    </source>
</evidence>
<keyword evidence="2" id="KW-0479">Metal-binding</keyword>
<dbReference type="EC" id="2.5.1.-" evidence="2"/>
<accession>A0ABQ0C636</accession>
<evidence type="ECO:0000256" key="1">
    <source>
        <dbReference type="ARBA" id="ARBA00022679"/>
    </source>
</evidence>
<comment type="cofactor">
    <cofactor evidence="2">
        <name>Mg(2+)</name>
        <dbReference type="ChEBI" id="CHEBI:18420"/>
    </cofactor>
    <text evidence="2">Binds 2 magnesium ions per subunit.</text>
</comment>
<evidence type="ECO:0000256" key="2">
    <source>
        <dbReference type="HAMAP-Rule" id="MF_01139"/>
    </source>
</evidence>
<dbReference type="PROSITE" id="PS01066">
    <property type="entry name" value="UPP_SYNTHASE"/>
    <property type="match status" value="1"/>
</dbReference>
<feature type="binding site" evidence="2">
    <location>
        <begin position="19"/>
        <end position="22"/>
    </location>
    <ligand>
        <name>substrate</name>
    </ligand>
</feature>
<keyword evidence="2" id="KW-0460">Magnesium</keyword>
<comment type="caution">
    <text evidence="3">The sequence shown here is derived from an EMBL/GenBank/DDBJ whole genome shotgun (WGS) entry which is preliminary data.</text>
</comment>
<comment type="function">
    <text evidence="2">Catalyzes the condensation of isopentenyl diphosphate (IPP) with allylic pyrophosphates generating different type of terpenoids.</text>
</comment>
<dbReference type="Gene3D" id="3.40.1180.10">
    <property type="entry name" value="Decaprenyl diphosphate synthase-like"/>
    <property type="match status" value="1"/>
</dbReference>
<comment type="similarity">
    <text evidence="2">Belongs to the UPP synthase family.</text>
</comment>
<feature type="binding site" evidence="2">
    <location>
        <begin position="63"/>
        <end position="65"/>
    </location>
    <ligand>
        <name>substrate</name>
    </ligand>
</feature>
<dbReference type="RefSeq" id="WP_420904061.1">
    <property type="nucleotide sequence ID" value="NZ_BAAFGK010000002.1"/>
</dbReference>
<sequence>MTPVPPEKMPRHIAIVMDGNRRWAKARFLPKIEGHRRGVKAVRRTVEACLDLRVPTLTLYTFSSENWNRPEEEVSSLMNLLAIHLRKEMDELVEEGVRFRALGRIQELPGNIQSLVRELEEKTRNNTRLDFNIALNYGGRIELVDAARALAREVAAGTLDPEEIDEVRLSARLTTAGQVDPDLLIRTGGEQRISNFLLWQMAYTEMVFLPIFWPEFDTAHLEQAIREYAGRDRRFGAAR</sequence>
<dbReference type="SUPFAM" id="SSF64005">
    <property type="entry name" value="Undecaprenyl diphosphate synthase"/>
    <property type="match status" value="1"/>
</dbReference>
<dbReference type="EMBL" id="BAAFGK010000002">
    <property type="protein sequence ID" value="GAB0056351.1"/>
    <property type="molecule type" value="Genomic_DNA"/>
</dbReference>
<dbReference type="PANTHER" id="PTHR10291">
    <property type="entry name" value="DEHYDRODOLICHYL DIPHOSPHATE SYNTHASE FAMILY MEMBER"/>
    <property type="match status" value="1"/>
</dbReference>
<feature type="binding site" evidence="2">
    <location>
        <position position="31"/>
    </location>
    <ligand>
        <name>substrate</name>
    </ligand>
</feature>
<dbReference type="InterPro" id="IPR036424">
    <property type="entry name" value="UPP_synth-like_sf"/>
</dbReference>
<feature type="binding site" evidence="2">
    <location>
        <position position="67"/>
    </location>
    <ligand>
        <name>substrate</name>
    </ligand>
</feature>
<feature type="binding site" evidence="2">
    <location>
        <position position="35"/>
    </location>
    <ligand>
        <name>substrate</name>
    </ligand>
</feature>
<feature type="binding site" evidence="2">
    <location>
        <position position="205"/>
    </location>
    <ligand>
        <name>Mg(2+)</name>
        <dbReference type="ChEBI" id="CHEBI:18420"/>
    </ligand>
</feature>
<dbReference type="InterPro" id="IPR001441">
    <property type="entry name" value="UPP_synth-like"/>
</dbReference>
<dbReference type="HAMAP" id="MF_01139">
    <property type="entry name" value="ISPT"/>
    <property type="match status" value="1"/>
</dbReference>
<protein>
    <recommendedName>
        <fullName evidence="2">Isoprenyl transferase</fullName>
        <ecNumber evidence="2">2.5.1.-</ecNumber>
    </recommendedName>
</protein>
<feature type="binding site" evidence="2">
    <location>
        <begin position="192"/>
        <end position="194"/>
    </location>
    <ligand>
        <name>substrate</name>
    </ligand>
</feature>
<dbReference type="InterPro" id="IPR018520">
    <property type="entry name" value="UPP_synth-like_CS"/>
</dbReference>
<keyword evidence="4" id="KW-1185">Reference proteome</keyword>
<feature type="active site" description="Proton acceptor" evidence="2">
    <location>
        <position position="66"/>
    </location>
</feature>
<keyword evidence="1 2" id="KW-0808">Transferase</keyword>
<feature type="binding site" evidence="2">
    <location>
        <position position="18"/>
    </location>
    <ligand>
        <name>Mg(2+)</name>
        <dbReference type="ChEBI" id="CHEBI:18420"/>
    </ligand>
</feature>
<dbReference type="CDD" id="cd00475">
    <property type="entry name" value="Cis_IPPS"/>
    <property type="match status" value="1"/>
</dbReference>